<accession>A0A369BH12</accession>
<keyword evidence="1" id="KW-0472">Membrane</keyword>
<gene>
    <name evidence="2" type="ORF">DFR58_10142</name>
</gene>
<evidence type="ECO:0000313" key="2">
    <source>
        <dbReference type="EMBL" id="RCX20840.1"/>
    </source>
</evidence>
<protein>
    <submittedName>
        <fullName evidence="2">Uncharacterized protein</fullName>
    </submittedName>
</protein>
<evidence type="ECO:0000313" key="3">
    <source>
        <dbReference type="Proteomes" id="UP000253034"/>
    </source>
</evidence>
<dbReference type="AlphaFoldDB" id="A0A369BH12"/>
<reference evidence="2 3" key="1">
    <citation type="submission" date="2018-07" db="EMBL/GenBank/DDBJ databases">
        <title>Genomic Encyclopedia of Type Strains, Phase IV (KMG-IV): sequencing the most valuable type-strain genomes for metagenomic binning, comparative biology and taxonomic classification.</title>
        <authorList>
            <person name="Goeker M."/>
        </authorList>
    </citation>
    <scope>NUCLEOTIDE SEQUENCE [LARGE SCALE GENOMIC DNA]</scope>
    <source>
        <strain evidence="2 3">DSM 27016</strain>
    </source>
</reference>
<keyword evidence="1" id="KW-0812">Transmembrane</keyword>
<dbReference type="EMBL" id="QPJT01000001">
    <property type="protein sequence ID" value="RCX20840.1"/>
    <property type="molecule type" value="Genomic_DNA"/>
</dbReference>
<sequence length="58" mass="6665">MIWLVLALWTISIILIITDYKTETTRWASAVAFFSGVGGFAVIWEENIIPFVLKYKMP</sequence>
<evidence type="ECO:0000256" key="1">
    <source>
        <dbReference type="SAM" id="Phobius"/>
    </source>
</evidence>
<comment type="caution">
    <text evidence="2">The sequence shown here is derived from an EMBL/GenBank/DDBJ whole genome shotgun (WGS) entry which is preliminary data.</text>
</comment>
<feature type="transmembrane region" description="Helical" evidence="1">
    <location>
        <begin position="28"/>
        <end position="53"/>
    </location>
</feature>
<dbReference type="Proteomes" id="UP000253034">
    <property type="component" value="Unassembled WGS sequence"/>
</dbReference>
<keyword evidence="3" id="KW-1185">Reference proteome</keyword>
<organism evidence="2 3">
    <name type="scientific">Anaerobacterium chartisolvens</name>
    <dbReference type="NCBI Taxonomy" id="1297424"/>
    <lineage>
        <taxon>Bacteria</taxon>
        <taxon>Bacillati</taxon>
        <taxon>Bacillota</taxon>
        <taxon>Clostridia</taxon>
        <taxon>Eubacteriales</taxon>
        <taxon>Oscillospiraceae</taxon>
        <taxon>Anaerobacterium</taxon>
    </lineage>
</organism>
<keyword evidence="1" id="KW-1133">Transmembrane helix</keyword>
<dbReference type="RefSeq" id="WP_207659085.1">
    <property type="nucleotide sequence ID" value="NZ_QPJT01000001.1"/>
</dbReference>
<name>A0A369BH12_9FIRM</name>
<proteinExistence type="predicted"/>